<dbReference type="PATRIC" id="fig|2033.7.peg.3195"/>
<evidence type="ECO:0000313" key="1">
    <source>
        <dbReference type="EMBL" id="KTS10061.1"/>
    </source>
</evidence>
<protein>
    <submittedName>
        <fullName evidence="1">Lipoprotein</fullName>
    </submittedName>
</protein>
<proteinExistence type="predicted"/>
<reference evidence="1 2" key="1">
    <citation type="journal article" date="2016" name="Front. Microbiol.">
        <title>Genomic Resource of Rice Seed Associated Bacteria.</title>
        <authorList>
            <person name="Midha S."/>
            <person name="Bansal K."/>
            <person name="Sharma S."/>
            <person name="Kumar N."/>
            <person name="Patil P.P."/>
            <person name="Chaudhry V."/>
            <person name="Patil P.B."/>
        </authorList>
    </citation>
    <scope>NUCLEOTIDE SEQUENCE [LARGE SCALE GENOMIC DNA]</scope>
    <source>
        <strain evidence="1 2">RSA3</strain>
    </source>
</reference>
<name>A0A147F636_MICTE</name>
<gene>
    <name evidence="1" type="ORF">RSA3_12030</name>
</gene>
<sequence>MSHDQAGDMQPDRHTMVRTQIAIDEASFFLAQGQDLVALRARIEEAVQAGGGFVSFVVVGNREVSALFTAHSRAILSVETVPYDARDTGDSDDPYGGFFDA</sequence>
<dbReference type="Proteomes" id="UP000072189">
    <property type="component" value="Unassembled WGS sequence"/>
</dbReference>
<evidence type="ECO:0000313" key="2">
    <source>
        <dbReference type="Proteomes" id="UP000072189"/>
    </source>
</evidence>
<dbReference type="RefSeq" id="WP_058614513.1">
    <property type="nucleotide sequence ID" value="NZ_LDRV01000079.1"/>
</dbReference>
<accession>A0A147F636</accession>
<dbReference type="AlphaFoldDB" id="A0A147F636"/>
<comment type="caution">
    <text evidence="1">The sequence shown here is derived from an EMBL/GenBank/DDBJ whole genome shotgun (WGS) entry which is preliminary data.</text>
</comment>
<keyword evidence="1" id="KW-0449">Lipoprotein</keyword>
<dbReference type="EMBL" id="LDRV01000079">
    <property type="protein sequence ID" value="KTS10061.1"/>
    <property type="molecule type" value="Genomic_DNA"/>
</dbReference>
<organism evidence="1 2">
    <name type="scientific">Microbacterium testaceum</name>
    <name type="common">Aureobacterium testaceum</name>
    <name type="synonym">Brevibacterium testaceum</name>
    <dbReference type="NCBI Taxonomy" id="2033"/>
    <lineage>
        <taxon>Bacteria</taxon>
        <taxon>Bacillati</taxon>
        <taxon>Actinomycetota</taxon>
        <taxon>Actinomycetes</taxon>
        <taxon>Micrococcales</taxon>
        <taxon>Microbacteriaceae</taxon>
        <taxon>Microbacterium</taxon>
    </lineage>
</organism>